<comment type="caution">
    <text evidence="6">Lacks conserved residue(s) required for the propagation of feature annotation.</text>
</comment>
<dbReference type="PANTHER" id="PTHR20275">
    <property type="entry name" value="NAD KINASE"/>
    <property type="match status" value="1"/>
</dbReference>
<feature type="binding site" evidence="6">
    <location>
        <begin position="129"/>
        <end position="130"/>
    </location>
    <ligand>
        <name>NAD(+)</name>
        <dbReference type="ChEBI" id="CHEBI:57540"/>
    </ligand>
</feature>
<dbReference type="InterPro" id="IPR002504">
    <property type="entry name" value="NADK"/>
</dbReference>
<organism evidence="7 8">
    <name type="scientific">Candidatus Cryptobacteroides gallistercoris</name>
    <dbReference type="NCBI Taxonomy" id="2840765"/>
    <lineage>
        <taxon>Bacteria</taxon>
        <taxon>Pseudomonadati</taxon>
        <taxon>Bacteroidota</taxon>
        <taxon>Bacteroidia</taxon>
        <taxon>Bacteroidales</taxon>
        <taxon>Candidatus Cryptobacteroides</taxon>
    </lineage>
</organism>
<dbReference type="HAMAP" id="MF_00361">
    <property type="entry name" value="NAD_kinase"/>
    <property type="match status" value="1"/>
</dbReference>
<evidence type="ECO:0000256" key="6">
    <source>
        <dbReference type="HAMAP-Rule" id="MF_00361"/>
    </source>
</evidence>
<dbReference type="GO" id="GO:0005737">
    <property type="term" value="C:cytoplasm"/>
    <property type="evidence" value="ECO:0007669"/>
    <property type="project" value="UniProtKB-SubCell"/>
</dbReference>
<gene>
    <name evidence="6" type="primary">nadK</name>
    <name evidence="7" type="ORF">IAC07_07820</name>
</gene>
<keyword evidence="6" id="KW-0547">Nucleotide-binding</keyword>
<dbReference type="SUPFAM" id="SSF111331">
    <property type="entry name" value="NAD kinase/diacylglycerol kinase-like"/>
    <property type="match status" value="1"/>
</dbReference>
<dbReference type="GO" id="GO:0046872">
    <property type="term" value="F:metal ion binding"/>
    <property type="evidence" value="ECO:0007669"/>
    <property type="project" value="UniProtKB-UniRule"/>
</dbReference>
<feature type="binding site" evidence="6">
    <location>
        <position position="158"/>
    </location>
    <ligand>
        <name>NAD(+)</name>
        <dbReference type="ChEBI" id="CHEBI:57540"/>
    </ligand>
</feature>
<keyword evidence="6" id="KW-0963">Cytoplasm</keyword>
<evidence type="ECO:0000256" key="5">
    <source>
        <dbReference type="ARBA" id="ARBA00047925"/>
    </source>
</evidence>
<sequence>MNIAVYLRNRGLKGDARIERLKRRLASGGCGLVDICSRSDLEGRDVGMLVSIGGDGTFLSAAALVGESGIPVLGMNLGRLGFLSENGPDQVADAILSGAYSVEDRTLLSAKPSFMTGNPSVDGWPFALNEVTVHRIGAAMLGVDVDIDGAPLPTYWADGLIVATSSGSTAYSLSVGGPIVLPEARVLIISPISPHNLNVRPLIVPDTAGISIRLRSRDSSVMFTLDNRMVEADASLGLEVSMAQFSLKRVRLNGSNFINALTSKLFWGEDIRNGREK</sequence>
<reference evidence="7" key="1">
    <citation type="submission" date="2020-10" db="EMBL/GenBank/DDBJ databases">
        <authorList>
            <person name="Gilroy R."/>
        </authorList>
    </citation>
    <scope>NUCLEOTIDE SEQUENCE</scope>
    <source>
        <strain evidence="7">F1-3629</strain>
    </source>
</reference>
<protein>
    <recommendedName>
        <fullName evidence="6">NAD kinase</fullName>
        <ecNumber evidence="6">2.7.1.23</ecNumber>
    </recommendedName>
    <alternativeName>
        <fullName evidence="6">ATP-dependent NAD kinase</fullName>
    </alternativeName>
</protein>
<keyword evidence="3 6" id="KW-0521">NADP</keyword>
<evidence type="ECO:0000256" key="4">
    <source>
        <dbReference type="ARBA" id="ARBA00023027"/>
    </source>
</evidence>
<dbReference type="PANTHER" id="PTHR20275:SF0">
    <property type="entry name" value="NAD KINASE"/>
    <property type="match status" value="1"/>
</dbReference>
<dbReference type="GO" id="GO:0006741">
    <property type="term" value="P:NADP+ biosynthetic process"/>
    <property type="evidence" value="ECO:0007669"/>
    <property type="project" value="UniProtKB-UniRule"/>
</dbReference>
<comment type="function">
    <text evidence="6">Involved in the regulation of the intracellular balance of NAD and NADP, and is a key enzyme in the biosynthesis of NADP. Catalyzes specifically the phosphorylation on 2'-hydroxyl of the adenosine moiety of NAD to yield NADP.</text>
</comment>
<comment type="catalytic activity">
    <reaction evidence="5 6">
        <text>NAD(+) + ATP = ADP + NADP(+) + H(+)</text>
        <dbReference type="Rhea" id="RHEA:18629"/>
        <dbReference type="ChEBI" id="CHEBI:15378"/>
        <dbReference type="ChEBI" id="CHEBI:30616"/>
        <dbReference type="ChEBI" id="CHEBI:57540"/>
        <dbReference type="ChEBI" id="CHEBI:58349"/>
        <dbReference type="ChEBI" id="CHEBI:456216"/>
        <dbReference type="EC" id="2.7.1.23"/>
    </reaction>
</comment>
<evidence type="ECO:0000313" key="7">
    <source>
        <dbReference type="EMBL" id="MBO8454611.1"/>
    </source>
</evidence>
<dbReference type="GO" id="GO:0003951">
    <property type="term" value="F:NAD+ kinase activity"/>
    <property type="evidence" value="ECO:0007669"/>
    <property type="project" value="UniProtKB-UniRule"/>
</dbReference>
<dbReference type="Pfam" id="PF20143">
    <property type="entry name" value="NAD_kinase_C"/>
    <property type="match status" value="1"/>
</dbReference>
<comment type="similarity">
    <text evidence="6">Belongs to the NAD kinase family.</text>
</comment>
<dbReference type="Proteomes" id="UP000771749">
    <property type="component" value="Unassembled WGS sequence"/>
</dbReference>
<dbReference type="EC" id="2.7.1.23" evidence="6"/>
<dbReference type="Pfam" id="PF01513">
    <property type="entry name" value="NAD_kinase"/>
    <property type="match status" value="1"/>
</dbReference>
<dbReference type="AlphaFoldDB" id="A0A940IGF9"/>
<dbReference type="InterPro" id="IPR017437">
    <property type="entry name" value="ATP-NAD_kinase_PpnK-typ_C"/>
</dbReference>
<comment type="cofactor">
    <cofactor evidence="6">
        <name>a divalent metal cation</name>
        <dbReference type="ChEBI" id="CHEBI:60240"/>
    </cofactor>
</comment>
<feature type="binding site" evidence="6">
    <location>
        <begin position="169"/>
        <end position="174"/>
    </location>
    <ligand>
        <name>NAD(+)</name>
        <dbReference type="ChEBI" id="CHEBI:57540"/>
    </ligand>
</feature>
<evidence type="ECO:0000256" key="3">
    <source>
        <dbReference type="ARBA" id="ARBA00022857"/>
    </source>
</evidence>
<accession>A0A940IGF9</accession>
<dbReference type="EMBL" id="JADIMJ010000120">
    <property type="protein sequence ID" value="MBO8454611.1"/>
    <property type="molecule type" value="Genomic_DNA"/>
</dbReference>
<evidence type="ECO:0000313" key="8">
    <source>
        <dbReference type="Proteomes" id="UP000771749"/>
    </source>
</evidence>
<dbReference type="GO" id="GO:0019674">
    <property type="term" value="P:NAD+ metabolic process"/>
    <property type="evidence" value="ECO:0007669"/>
    <property type="project" value="InterPro"/>
</dbReference>
<dbReference type="InterPro" id="IPR017438">
    <property type="entry name" value="ATP-NAD_kinase_N"/>
</dbReference>
<keyword evidence="1 6" id="KW-0808">Transferase</keyword>
<keyword evidence="2 6" id="KW-0418">Kinase</keyword>
<dbReference type="GO" id="GO:0051287">
    <property type="term" value="F:NAD binding"/>
    <property type="evidence" value="ECO:0007669"/>
    <property type="project" value="UniProtKB-ARBA"/>
</dbReference>
<dbReference type="Gene3D" id="3.40.50.10330">
    <property type="entry name" value="Probable inorganic polyphosphate/atp-NAD kinase, domain 1"/>
    <property type="match status" value="1"/>
</dbReference>
<keyword evidence="6" id="KW-0067">ATP-binding</keyword>
<reference evidence="7" key="2">
    <citation type="journal article" date="2021" name="PeerJ">
        <title>Extensive microbial diversity within the chicken gut microbiome revealed by metagenomics and culture.</title>
        <authorList>
            <person name="Gilroy R."/>
            <person name="Ravi A."/>
            <person name="Getino M."/>
            <person name="Pursley I."/>
            <person name="Horton D.L."/>
            <person name="Alikhan N.F."/>
            <person name="Baker D."/>
            <person name="Gharbi K."/>
            <person name="Hall N."/>
            <person name="Watson M."/>
            <person name="Adriaenssens E.M."/>
            <person name="Foster-Nyarko E."/>
            <person name="Jarju S."/>
            <person name="Secka A."/>
            <person name="Antonio M."/>
            <person name="Oren A."/>
            <person name="Chaudhuri R.R."/>
            <person name="La Ragione R."/>
            <person name="Hildebrand F."/>
            <person name="Pallen M.J."/>
        </authorList>
    </citation>
    <scope>NUCLEOTIDE SEQUENCE</scope>
    <source>
        <strain evidence="7">F1-3629</strain>
    </source>
</reference>
<comment type="subcellular location">
    <subcellularLocation>
        <location evidence="6">Cytoplasm</location>
    </subcellularLocation>
</comment>
<feature type="binding site" evidence="6">
    <location>
        <begin position="55"/>
        <end position="56"/>
    </location>
    <ligand>
        <name>NAD(+)</name>
        <dbReference type="ChEBI" id="CHEBI:57540"/>
    </ligand>
</feature>
<proteinExistence type="inferred from homology"/>
<feature type="active site" description="Proton acceptor" evidence="6">
    <location>
        <position position="55"/>
    </location>
</feature>
<name>A0A940IGF9_9BACT</name>
<dbReference type="InterPro" id="IPR016064">
    <property type="entry name" value="NAD/diacylglycerol_kinase_sf"/>
</dbReference>
<comment type="caution">
    <text evidence="7">The sequence shown here is derived from an EMBL/GenBank/DDBJ whole genome shotgun (WGS) entry which is preliminary data.</text>
</comment>
<evidence type="ECO:0000256" key="2">
    <source>
        <dbReference type="ARBA" id="ARBA00022777"/>
    </source>
</evidence>
<dbReference type="Gene3D" id="2.60.200.30">
    <property type="entry name" value="Probable inorganic polyphosphate/atp-NAD kinase, domain 2"/>
    <property type="match status" value="1"/>
</dbReference>
<evidence type="ECO:0000256" key="1">
    <source>
        <dbReference type="ARBA" id="ARBA00022679"/>
    </source>
</evidence>
<dbReference type="GO" id="GO:0005524">
    <property type="term" value="F:ATP binding"/>
    <property type="evidence" value="ECO:0007669"/>
    <property type="project" value="UniProtKB-KW"/>
</dbReference>
<keyword evidence="4 6" id="KW-0520">NAD</keyword>